<comment type="caution">
    <text evidence="1">The sequence shown here is derived from an EMBL/GenBank/DDBJ whole genome shotgun (WGS) entry which is preliminary data.</text>
</comment>
<gene>
    <name evidence="1" type="ORF">LCGC14_0399740</name>
</gene>
<sequence>MAAIDLELLKGFVDLDDPKVKAVFDVIEPYFPVLKRLGAAAVSLFVDGLKQQDWARIDRELYEQMTEDERDALSSQVLANARCAVHKAYEANRQWKDTITRLLLGVVLSLI</sequence>
<dbReference type="EMBL" id="LAZR01000342">
    <property type="protein sequence ID" value="KKN73532.1"/>
    <property type="molecule type" value="Genomic_DNA"/>
</dbReference>
<proteinExistence type="predicted"/>
<reference evidence="1" key="1">
    <citation type="journal article" date="2015" name="Nature">
        <title>Complex archaea that bridge the gap between prokaryotes and eukaryotes.</title>
        <authorList>
            <person name="Spang A."/>
            <person name="Saw J.H."/>
            <person name="Jorgensen S.L."/>
            <person name="Zaremba-Niedzwiedzka K."/>
            <person name="Martijn J."/>
            <person name="Lind A.E."/>
            <person name="van Eijk R."/>
            <person name="Schleper C."/>
            <person name="Guy L."/>
            <person name="Ettema T.J."/>
        </authorList>
    </citation>
    <scope>NUCLEOTIDE SEQUENCE</scope>
</reference>
<evidence type="ECO:0000313" key="1">
    <source>
        <dbReference type="EMBL" id="KKN73532.1"/>
    </source>
</evidence>
<accession>A0A0F9TFC3</accession>
<organism evidence="1">
    <name type="scientific">marine sediment metagenome</name>
    <dbReference type="NCBI Taxonomy" id="412755"/>
    <lineage>
        <taxon>unclassified sequences</taxon>
        <taxon>metagenomes</taxon>
        <taxon>ecological metagenomes</taxon>
    </lineage>
</organism>
<protein>
    <submittedName>
        <fullName evidence="1">Uncharacterized protein</fullName>
    </submittedName>
</protein>
<name>A0A0F9TFC3_9ZZZZ</name>
<dbReference type="AlphaFoldDB" id="A0A0F9TFC3"/>